<dbReference type="Proteomes" id="UP001152320">
    <property type="component" value="Chromosome 3"/>
</dbReference>
<feature type="compositionally biased region" description="Polar residues" evidence="11">
    <location>
        <begin position="471"/>
        <end position="481"/>
    </location>
</feature>
<dbReference type="PANTHER" id="PTHR22691:SF1">
    <property type="entry name" value="CENTROSOMAL PROTEIN CCDC61"/>
    <property type="match status" value="1"/>
</dbReference>
<proteinExistence type="inferred from homology"/>
<feature type="compositionally biased region" description="Low complexity" evidence="11">
    <location>
        <begin position="430"/>
        <end position="446"/>
    </location>
</feature>
<dbReference type="CDD" id="cd22284">
    <property type="entry name" value="HD_CCDC61_N"/>
    <property type="match status" value="1"/>
</dbReference>
<feature type="compositionally biased region" description="Basic and acidic residues" evidence="11">
    <location>
        <begin position="334"/>
        <end position="346"/>
    </location>
</feature>
<keyword evidence="2" id="KW-0963">Cytoplasm</keyword>
<comment type="similarity">
    <text evidence="6">Belongs to the CCDC61 family.</text>
</comment>
<reference evidence="12" key="1">
    <citation type="submission" date="2021-10" db="EMBL/GenBank/DDBJ databases">
        <title>Tropical sea cucumber genome reveals ecological adaptation and Cuvierian tubules defense mechanism.</title>
        <authorList>
            <person name="Chen T."/>
        </authorList>
    </citation>
    <scope>NUCLEOTIDE SEQUENCE</scope>
    <source>
        <strain evidence="12">Nanhai2018</strain>
        <tissue evidence="12">Muscle</tissue>
    </source>
</reference>
<dbReference type="OrthoDB" id="568137at2759"/>
<keyword evidence="4" id="KW-0206">Cytoskeleton</keyword>
<feature type="coiled-coil region" evidence="10">
    <location>
        <begin position="180"/>
        <end position="286"/>
    </location>
</feature>
<evidence type="ECO:0000256" key="7">
    <source>
        <dbReference type="ARBA" id="ARBA00040683"/>
    </source>
</evidence>
<organism evidence="12 13">
    <name type="scientific">Holothuria leucospilota</name>
    <name type="common">Black long sea cucumber</name>
    <name type="synonym">Mertensiothuria leucospilota</name>
    <dbReference type="NCBI Taxonomy" id="206669"/>
    <lineage>
        <taxon>Eukaryota</taxon>
        <taxon>Metazoa</taxon>
        <taxon>Echinodermata</taxon>
        <taxon>Eleutherozoa</taxon>
        <taxon>Echinozoa</taxon>
        <taxon>Holothuroidea</taxon>
        <taxon>Aspidochirotacea</taxon>
        <taxon>Aspidochirotida</taxon>
        <taxon>Holothuriidae</taxon>
        <taxon>Holothuria</taxon>
    </lineage>
</organism>
<keyword evidence="5" id="KW-0966">Cell projection</keyword>
<evidence type="ECO:0000256" key="4">
    <source>
        <dbReference type="ARBA" id="ARBA00023212"/>
    </source>
</evidence>
<comment type="subcellular location">
    <subcellularLocation>
        <location evidence="1">Cytoplasm</location>
        <location evidence="1">Cytoskeleton</location>
        <location evidence="1">Cilium basal body</location>
    </subcellularLocation>
</comment>
<evidence type="ECO:0000313" key="12">
    <source>
        <dbReference type="EMBL" id="KAJ8044745.1"/>
    </source>
</evidence>
<name>A0A9Q1HG76_HOLLE</name>
<feature type="compositionally biased region" description="Low complexity" evidence="11">
    <location>
        <begin position="347"/>
        <end position="357"/>
    </location>
</feature>
<feature type="region of interest" description="Disordered" evidence="11">
    <location>
        <begin position="389"/>
        <end position="489"/>
    </location>
</feature>
<protein>
    <recommendedName>
        <fullName evidence="7">Centrosomal protein CCDC61</fullName>
    </recommendedName>
    <alternativeName>
        <fullName evidence="8">Coiled-coil domain-containing protein 61</fullName>
    </alternativeName>
    <alternativeName>
        <fullName evidence="9">VFL3 homolog</fullName>
    </alternativeName>
</protein>
<evidence type="ECO:0000256" key="9">
    <source>
        <dbReference type="ARBA" id="ARBA00042326"/>
    </source>
</evidence>
<dbReference type="PANTHER" id="PTHR22691">
    <property type="entry name" value="YEAST SPT2-RELATED"/>
    <property type="match status" value="1"/>
</dbReference>
<dbReference type="GO" id="GO:0036064">
    <property type="term" value="C:ciliary basal body"/>
    <property type="evidence" value="ECO:0007669"/>
    <property type="project" value="TreeGrafter"/>
</dbReference>
<dbReference type="EMBL" id="JAIZAY010000003">
    <property type="protein sequence ID" value="KAJ8044745.1"/>
    <property type="molecule type" value="Genomic_DNA"/>
</dbReference>
<evidence type="ECO:0000256" key="5">
    <source>
        <dbReference type="ARBA" id="ARBA00023273"/>
    </source>
</evidence>
<feature type="region of interest" description="Disordered" evidence="11">
    <location>
        <begin position="287"/>
        <end position="369"/>
    </location>
</feature>
<evidence type="ECO:0000256" key="8">
    <source>
        <dbReference type="ARBA" id="ARBA00041518"/>
    </source>
</evidence>
<comment type="caution">
    <text evidence="12">The sequence shown here is derived from an EMBL/GenBank/DDBJ whole genome shotgun (WGS) entry which is preliminary data.</text>
</comment>
<evidence type="ECO:0000256" key="11">
    <source>
        <dbReference type="SAM" id="MobiDB-lite"/>
    </source>
</evidence>
<gene>
    <name evidence="12" type="ORF">HOLleu_07584</name>
</gene>
<dbReference type="InterPro" id="IPR049733">
    <property type="entry name" value="CCDC61_N"/>
</dbReference>
<evidence type="ECO:0000256" key="3">
    <source>
        <dbReference type="ARBA" id="ARBA00023054"/>
    </source>
</evidence>
<accession>A0A9Q1HG76</accession>
<evidence type="ECO:0000256" key="2">
    <source>
        <dbReference type="ARBA" id="ARBA00022490"/>
    </source>
</evidence>
<keyword evidence="3 10" id="KW-0175">Coiled coil</keyword>
<evidence type="ECO:0000313" key="13">
    <source>
        <dbReference type="Proteomes" id="UP001152320"/>
    </source>
</evidence>
<evidence type="ECO:0000256" key="6">
    <source>
        <dbReference type="ARBA" id="ARBA00038217"/>
    </source>
</evidence>
<evidence type="ECO:0000256" key="1">
    <source>
        <dbReference type="ARBA" id="ARBA00004120"/>
    </source>
</evidence>
<keyword evidence="13" id="KW-1185">Reference proteome</keyword>
<evidence type="ECO:0000256" key="10">
    <source>
        <dbReference type="SAM" id="Coils"/>
    </source>
</evidence>
<dbReference type="AlphaFoldDB" id="A0A9Q1HG76"/>
<sequence>MTAENQEILRSASCIFRGVEYVVSAWVMDNDTLTVEVEDKLTADQWRGSFDSSYVEDLTRKTGNFKQFNIFISMLDSALAQASEAVTLDLLTYSDLEMLRNRKAGLGTRSIPGAQKAALNTKRYLIVTYTVEFDRIHYPLPLPYQGKPDPVALQNTIRDLKVEIKRLKSQIQSDFRSVELQKLQKQYDILYAEKQEVEDKFLHYRREVKNTSSGSAAKEVRILKSVVRNLEEELMHEKSKNQRSTSKRNQEYKSLLEELEELRASERNLKARVKSLMNELNVLKRGSFVRRTSRSPSIPKAKRNNPPSGSRKPLSILNRSDERSRVRGTSLKNHSRERSHSREGRRSSASSLASRSRTPSPGGMRFPRFDPTAYIEEKKRRQEEAQLKLVRERSLSGGKRSRFPGSKERGQSRSRPSSVSEGRTRRHSRGSSVGSITSRRSSSGLSDVEIMSDTSEARRRKIRDVIKPDKTSSSSAWNSPNVPYRRKPGTVSTRRLMSTPNPNMNPARAAKLASKGRIRKKDLQDYGVEDRSHEMYNRSSEMAEIDARLSALQQFMKENIG</sequence>